<keyword evidence="2" id="KW-1185">Reference proteome</keyword>
<evidence type="ECO:0000313" key="1">
    <source>
        <dbReference type="EMBL" id="SDY89106.1"/>
    </source>
</evidence>
<name>A0A1H3NJJ3_9GAMM</name>
<protein>
    <submittedName>
        <fullName evidence="1">Uncharacterized protein</fullName>
    </submittedName>
</protein>
<dbReference type="STRING" id="595670.SAMN05421643_1497"/>
<gene>
    <name evidence="1" type="ORF">SAMN05421643_1497</name>
</gene>
<reference evidence="2" key="1">
    <citation type="submission" date="2016-10" db="EMBL/GenBank/DDBJ databases">
        <authorList>
            <person name="Varghese N."/>
            <person name="Submissions S."/>
        </authorList>
    </citation>
    <scope>NUCLEOTIDE SEQUENCE [LARGE SCALE GENOMIC DNA]</scope>
    <source>
        <strain evidence="2">ANC 5109</strain>
    </source>
</reference>
<accession>A0A1H3NJJ3</accession>
<proteinExistence type="predicted"/>
<dbReference type="Proteomes" id="UP000199035">
    <property type="component" value="Unassembled WGS sequence"/>
</dbReference>
<dbReference type="RefSeq" id="WP_092692947.1">
    <property type="nucleotide sequence ID" value="NZ_FNPK01000049.1"/>
</dbReference>
<dbReference type="EMBL" id="FNPK01000049">
    <property type="protein sequence ID" value="SDY89106.1"/>
    <property type="molecule type" value="Genomic_DNA"/>
</dbReference>
<sequence>MIFDQLATNTTVFLYQFMFPFAAKIDKLTTVKAQLKRLKNLQPRNSKSKQSSFKKLYIKIWKQILVILKNEREVRASVNYVPQLQLILRLDTFIDPQFHQEIFGDDKILNAHFFIIFFDFRNEDIKKQVLEIFKYRS</sequence>
<dbReference type="AlphaFoldDB" id="A0A1H3NJJ3"/>
<evidence type="ECO:0000313" key="2">
    <source>
        <dbReference type="Proteomes" id="UP000199035"/>
    </source>
</evidence>
<organism evidence="1 2">
    <name type="scientific">Acinetobacter kyonggiensis</name>
    <dbReference type="NCBI Taxonomy" id="595670"/>
    <lineage>
        <taxon>Bacteria</taxon>
        <taxon>Pseudomonadati</taxon>
        <taxon>Pseudomonadota</taxon>
        <taxon>Gammaproteobacteria</taxon>
        <taxon>Moraxellales</taxon>
        <taxon>Moraxellaceae</taxon>
        <taxon>Acinetobacter</taxon>
    </lineage>
</organism>